<dbReference type="OrthoDB" id="10044044at2759"/>
<evidence type="ECO:0000313" key="4">
    <source>
        <dbReference type="Proteomes" id="UP000243723"/>
    </source>
</evidence>
<dbReference type="PANTHER" id="PTHR38048:SF1">
    <property type="entry name" value="HEMERYTHRIN-LIKE DOMAIN-CONTAINING PROTEIN"/>
    <property type="match status" value="1"/>
</dbReference>
<dbReference type="Gene3D" id="1.20.120.520">
    <property type="entry name" value="nmb1532 protein domain like"/>
    <property type="match status" value="1"/>
</dbReference>
<proteinExistence type="predicted"/>
<reference evidence="3 4" key="1">
    <citation type="submission" date="2017-05" db="EMBL/GenBank/DDBJ databases">
        <title>Draft genome sequence of Elsinoe australis.</title>
        <authorList>
            <person name="Cheng Q."/>
        </authorList>
    </citation>
    <scope>NUCLEOTIDE SEQUENCE [LARGE SCALE GENOMIC DNA]</scope>
    <source>
        <strain evidence="3 4">NL1</strain>
    </source>
</reference>
<keyword evidence="4" id="KW-1185">Reference proteome</keyword>
<dbReference type="InterPro" id="IPR053206">
    <property type="entry name" value="Dimeric_xanthone_biosynth"/>
</dbReference>
<feature type="region of interest" description="Disordered" evidence="1">
    <location>
        <begin position="1"/>
        <end position="35"/>
    </location>
</feature>
<dbReference type="InterPro" id="IPR012312">
    <property type="entry name" value="Hemerythrin-like"/>
</dbReference>
<dbReference type="EMBL" id="NHZQ01000010">
    <property type="protein sequence ID" value="PSK59378.1"/>
    <property type="molecule type" value="Genomic_DNA"/>
</dbReference>
<evidence type="ECO:0000313" key="3">
    <source>
        <dbReference type="EMBL" id="PSK59378.1"/>
    </source>
</evidence>
<evidence type="ECO:0000256" key="1">
    <source>
        <dbReference type="SAM" id="MobiDB-lite"/>
    </source>
</evidence>
<comment type="caution">
    <text evidence="3">The sequence shown here is derived from an EMBL/GenBank/DDBJ whole genome shotgun (WGS) entry which is preliminary data.</text>
</comment>
<dbReference type="PANTHER" id="PTHR38048">
    <property type="entry name" value="EXPRESSED PROTEIN"/>
    <property type="match status" value="1"/>
</dbReference>
<dbReference type="CDD" id="cd12108">
    <property type="entry name" value="Hr-like"/>
    <property type="match status" value="1"/>
</dbReference>
<accession>A0A2P8AFY0</accession>
<dbReference type="STRING" id="40998.A0A2P8AFY0"/>
<organism evidence="3 4">
    <name type="scientific">Elsinoe australis</name>
    <dbReference type="NCBI Taxonomy" id="40998"/>
    <lineage>
        <taxon>Eukaryota</taxon>
        <taxon>Fungi</taxon>
        <taxon>Dikarya</taxon>
        <taxon>Ascomycota</taxon>
        <taxon>Pezizomycotina</taxon>
        <taxon>Dothideomycetes</taxon>
        <taxon>Dothideomycetidae</taxon>
        <taxon>Myriangiales</taxon>
        <taxon>Elsinoaceae</taxon>
        <taxon>Elsinoe</taxon>
    </lineage>
</organism>
<dbReference type="Pfam" id="PF01814">
    <property type="entry name" value="Hemerythrin"/>
    <property type="match status" value="1"/>
</dbReference>
<evidence type="ECO:0000259" key="2">
    <source>
        <dbReference type="Pfam" id="PF01814"/>
    </source>
</evidence>
<dbReference type="Proteomes" id="UP000243723">
    <property type="component" value="Unassembled WGS sequence"/>
</dbReference>
<sequence>MTATGDATMPVNAAEPGCPTKTDSQVPPTEPEAALPPLSAHDYKLYNRLAEHMDLFHNHFRSEWNMLYSSCTAGKRANGQSIRSFISSGLSFCEHLTFHHGIEEQRVFPMLARKMPAFRKQDDLVGQHKQIHKGLEKMESYLEACGSGERELRLVELKEIMDSYGKVLWEHLDDEVRTLGAENMRKYWTKEEMMRLRL</sequence>
<feature type="domain" description="Hemerythrin-like" evidence="2">
    <location>
        <begin position="50"/>
        <end position="176"/>
    </location>
</feature>
<dbReference type="AlphaFoldDB" id="A0A2P8AFY0"/>
<name>A0A2P8AFY0_9PEZI</name>
<protein>
    <recommendedName>
        <fullName evidence="2">Hemerythrin-like domain-containing protein</fullName>
    </recommendedName>
</protein>
<gene>
    <name evidence="3" type="ORF">B9Z65_3702</name>
</gene>